<proteinExistence type="predicted"/>
<dbReference type="EMBL" id="CP003382">
    <property type="protein sequence ID" value="AFZ67252.1"/>
    <property type="molecule type" value="Genomic_DNA"/>
</dbReference>
<evidence type="ECO:0000313" key="4">
    <source>
        <dbReference type="Proteomes" id="UP000010467"/>
    </source>
</evidence>
<keyword evidence="2" id="KW-0732">Signal</keyword>
<reference evidence="4" key="1">
    <citation type="submission" date="2012-03" db="EMBL/GenBank/DDBJ databases">
        <title>Complete sequence of chromosome of Deinococcus peraridilitoris DSM 19664.</title>
        <authorList>
            <person name="Lucas S."/>
            <person name="Copeland A."/>
            <person name="Lapidus A."/>
            <person name="Glavina del Rio T."/>
            <person name="Dalin E."/>
            <person name="Tice H."/>
            <person name="Bruce D."/>
            <person name="Goodwin L."/>
            <person name="Pitluck S."/>
            <person name="Peters L."/>
            <person name="Mikhailova N."/>
            <person name="Lu M."/>
            <person name="Kyrpides N."/>
            <person name="Mavromatis K."/>
            <person name="Ivanova N."/>
            <person name="Brettin T."/>
            <person name="Detter J.C."/>
            <person name="Han C."/>
            <person name="Larimer F."/>
            <person name="Land M."/>
            <person name="Hauser L."/>
            <person name="Markowitz V."/>
            <person name="Cheng J.-F."/>
            <person name="Hugenholtz P."/>
            <person name="Woyke T."/>
            <person name="Wu D."/>
            <person name="Pukall R."/>
            <person name="Steenblock K."/>
            <person name="Brambilla E."/>
            <person name="Klenk H.-P."/>
            <person name="Eisen J.A."/>
        </authorList>
    </citation>
    <scope>NUCLEOTIDE SEQUENCE [LARGE SCALE GENOMIC DNA]</scope>
    <source>
        <strain evidence="4">DSM 19664 / LMG 22246 / CIP 109416 / KR-200</strain>
    </source>
</reference>
<dbReference type="RefSeq" id="WP_015235557.1">
    <property type="nucleotide sequence ID" value="NC_019793.1"/>
</dbReference>
<accession>L0A255</accession>
<dbReference type="KEGG" id="dpd:Deipe_1732"/>
<evidence type="ECO:0000256" key="2">
    <source>
        <dbReference type="SAM" id="SignalP"/>
    </source>
</evidence>
<dbReference type="PATRIC" id="fig|937777.3.peg.1734"/>
<feature type="region of interest" description="Disordered" evidence="1">
    <location>
        <begin position="143"/>
        <end position="162"/>
    </location>
</feature>
<dbReference type="Proteomes" id="UP000010467">
    <property type="component" value="Chromosome"/>
</dbReference>
<feature type="compositionally biased region" description="Basic and acidic residues" evidence="1">
    <location>
        <begin position="153"/>
        <end position="162"/>
    </location>
</feature>
<feature type="signal peptide" evidence="2">
    <location>
        <begin position="1"/>
        <end position="19"/>
    </location>
</feature>
<gene>
    <name evidence="3" type="ordered locus">Deipe_1732</name>
</gene>
<evidence type="ECO:0000313" key="3">
    <source>
        <dbReference type="EMBL" id="AFZ67252.1"/>
    </source>
</evidence>
<protein>
    <submittedName>
        <fullName evidence="3">Uncharacterized protein</fullName>
    </submittedName>
</protein>
<evidence type="ECO:0000256" key="1">
    <source>
        <dbReference type="SAM" id="MobiDB-lite"/>
    </source>
</evidence>
<dbReference type="HOGENOM" id="CLU_1640992_0_0_0"/>
<organism evidence="3 4">
    <name type="scientific">Deinococcus peraridilitoris (strain DSM 19664 / LMG 22246 / CIP 109416 / KR-200)</name>
    <dbReference type="NCBI Taxonomy" id="937777"/>
    <lineage>
        <taxon>Bacteria</taxon>
        <taxon>Thermotogati</taxon>
        <taxon>Deinococcota</taxon>
        <taxon>Deinococci</taxon>
        <taxon>Deinococcales</taxon>
        <taxon>Deinococcaceae</taxon>
        <taxon>Deinococcus</taxon>
    </lineage>
</organism>
<name>L0A255_DEIPD</name>
<sequence length="162" mass="17584">MNVKGLVFIVLLLGSSATAQTVNTQRTITSVDGLLLKEVDCPESVTRLHKVRVQCGISTLRQPDVEKFLTPMLAPADVAFYTSNEARSQWNATIAEGQIFVTWHDGGVVVTRGCVLPNVSGLIVPLCRPNMTYVNRTPTPSGPCRPVSLGVKPPKDCRPAER</sequence>
<dbReference type="AlphaFoldDB" id="L0A255"/>
<keyword evidence="4" id="KW-1185">Reference proteome</keyword>
<feature type="chain" id="PRO_5003938958" evidence="2">
    <location>
        <begin position="20"/>
        <end position="162"/>
    </location>
</feature>